<dbReference type="Pfam" id="PF04231">
    <property type="entry name" value="Endonuclease_1"/>
    <property type="match status" value="1"/>
</dbReference>
<keyword evidence="2" id="KW-0378">Hydrolase</keyword>
<dbReference type="InterPro" id="IPR044925">
    <property type="entry name" value="His-Me_finger_sf"/>
</dbReference>
<dbReference type="PANTHER" id="PTHR33607:SF2">
    <property type="entry name" value="ENDONUCLEASE-1"/>
    <property type="match status" value="1"/>
</dbReference>
<dbReference type="EMBL" id="CP162599">
    <property type="protein sequence ID" value="XDK33751.1"/>
    <property type="molecule type" value="Genomic_DNA"/>
</dbReference>
<dbReference type="SUPFAM" id="SSF54060">
    <property type="entry name" value="His-Me finger endonucleases"/>
    <property type="match status" value="1"/>
</dbReference>
<dbReference type="PANTHER" id="PTHR33607">
    <property type="entry name" value="ENDONUCLEASE-1"/>
    <property type="match status" value="1"/>
</dbReference>
<evidence type="ECO:0000256" key="2">
    <source>
        <dbReference type="ARBA" id="ARBA00022801"/>
    </source>
</evidence>
<keyword evidence="3" id="KW-0255">Endonuclease</keyword>
<dbReference type="InterPro" id="IPR007346">
    <property type="entry name" value="Endonuclease-I"/>
</dbReference>
<protein>
    <submittedName>
        <fullName evidence="3">Endonuclease I family protein</fullName>
    </submittedName>
</protein>
<gene>
    <name evidence="3" type="ORF">AB4Y30_05195</name>
</gene>
<dbReference type="RefSeq" id="WP_368654429.1">
    <property type="nucleotide sequence ID" value="NZ_CP162599.1"/>
</dbReference>
<organism evidence="3">
    <name type="scientific">Ornithinibacillus sp. 4-3</name>
    <dbReference type="NCBI Taxonomy" id="3231488"/>
    <lineage>
        <taxon>Bacteria</taxon>
        <taxon>Bacillati</taxon>
        <taxon>Bacillota</taxon>
        <taxon>Bacilli</taxon>
        <taxon>Bacillales</taxon>
        <taxon>Bacillaceae</taxon>
        <taxon>Ornithinibacillus</taxon>
    </lineage>
</organism>
<keyword evidence="1" id="KW-0540">Nuclease</keyword>
<name>A0AB39HN13_9BACI</name>
<proteinExistence type="predicted"/>
<evidence type="ECO:0000313" key="3">
    <source>
        <dbReference type="EMBL" id="XDK33751.1"/>
    </source>
</evidence>
<dbReference type="GO" id="GO:0004519">
    <property type="term" value="F:endonuclease activity"/>
    <property type="evidence" value="ECO:0007669"/>
    <property type="project" value="UniProtKB-KW"/>
</dbReference>
<sequence length="304" mass="36949">MIKNEIIALEEMKRCDPEDFIYRLLNYQQQISNNPDLYYHEKEDRHWIKSYYKNISIRKEVLFKQYHKLVSETHENIYPYFYSKDHFLYTWVDLHPNGKLFSIYSGEPIDSQAMIEQDFITLQKRYDSYHRLFHQDELHEEIDEEMIERLRNISKQHRFNTEHVIPQSWFHAKEPMKGDLHHLFVCEPTCNNLRSNYPFHEYDPSNSSVQQESICGKQDLSGFEPAYGKGIVARATFYFLLRYPNSIHKKHLKRIHLPTLRKWHHQEPVSLYEKHRNKAIYEIQGNRNPFIDIPDLIDHLRFSF</sequence>
<accession>A0AB39HN13</accession>
<dbReference type="AlphaFoldDB" id="A0AB39HN13"/>
<dbReference type="GO" id="GO:0016787">
    <property type="term" value="F:hydrolase activity"/>
    <property type="evidence" value="ECO:0007669"/>
    <property type="project" value="UniProtKB-KW"/>
</dbReference>
<reference evidence="3" key="1">
    <citation type="submission" date="2024-07" db="EMBL/GenBank/DDBJ databases">
        <title>Halotolerant mesophilic bacterium Ornithinibacillus sp. 4-3, sp. nov., isolated from soil.</title>
        <authorList>
            <person name="Sidarenka A.V."/>
            <person name="Guliayeva D.E."/>
            <person name="Leanovich S.I."/>
            <person name="Hileuskaya K.S."/>
            <person name="Akhremchuk A.E."/>
            <person name="Sikolenko M.A."/>
            <person name="Valentovich L.N."/>
        </authorList>
    </citation>
    <scope>NUCLEOTIDE SEQUENCE</scope>
    <source>
        <strain evidence="3">4-3</strain>
    </source>
</reference>
<evidence type="ECO:0000256" key="1">
    <source>
        <dbReference type="ARBA" id="ARBA00022722"/>
    </source>
</evidence>